<comment type="caution">
    <text evidence="1">The sequence shown here is derived from an EMBL/GenBank/DDBJ whole genome shotgun (WGS) entry which is preliminary data.</text>
</comment>
<dbReference type="Proteomes" id="UP001239111">
    <property type="component" value="Chromosome 3"/>
</dbReference>
<reference evidence="1" key="1">
    <citation type="submission" date="2023-04" db="EMBL/GenBank/DDBJ databases">
        <title>A chromosome-level genome assembly of the parasitoid wasp Eretmocerus hayati.</title>
        <authorList>
            <person name="Zhong Y."/>
            <person name="Liu S."/>
            <person name="Liu Y."/>
        </authorList>
    </citation>
    <scope>NUCLEOTIDE SEQUENCE</scope>
    <source>
        <strain evidence="1">ZJU_SS_LIU_2023</strain>
    </source>
</reference>
<accession>A0ACC2NFS9</accession>
<name>A0ACC2NFS9_9HYME</name>
<sequence length="634" mass="71162">MSLYKCRRWCFVPQCDSTSIRDPTKLFFPMPDDMKTKKLWFDSAHRADEPTTSRYYCCQDHFEIEEDMDNLIKFKMYGAPKILKLKAGAVPHKFACQNRGKSSGSAHRPAYQKLSRKRLINEILSEDMNQEIETQELDNDSVIQLTPKRRALASIENKSDEPSPNSTIGVQSSVPRATGDSGRELAVDSSPNLTRDASGAVSQGSDQPQDLHNSSIISCNTSSVSRILDFGGLSLQPHAEQESQFITLRDVGVQVSKYLNKPHFRSCAVMARPNVREVACQSVIEMKDQACSPVKKLSKVSRSESCTILSSSSHTTSTCTGGTKTTSDDFQSYVPSSEDEEECAKEMKIQAMNLTKYFISTNPKYYIGVTSEWMWVLDMLQSQSGLSADKIRMTLMKIRLDDNFCRLGHQFGLSASQVGRVFNSFVKVIAHFLKYLVYPVPRNSVKKNLPLPFRANFSNVYVIIDAFEIEIQKPCDPLFQALTWSEYKKCNTIKYIIAVTPDGTIVFISEGYGGRISDVLLFEICGIVNKIPENSGVMADRGFKGIDAILNEKKCQLIRPPSVSTSTKPSKQEVMLTKQIASLRIHVERVIRRVREYKILEPHAGLDLSIMCNIDDILVIVTGLINLQSPVIRT</sequence>
<evidence type="ECO:0000313" key="2">
    <source>
        <dbReference type="Proteomes" id="UP001239111"/>
    </source>
</evidence>
<organism evidence="1 2">
    <name type="scientific">Eretmocerus hayati</name>
    <dbReference type="NCBI Taxonomy" id="131215"/>
    <lineage>
        <taxon>Eukaryota</taxon>
        <taxon>Metazoa</taxon>
        <taxon>Ecdysozoa</taxon>
        <taxon>Arthropoda</taxon>
        <taxon>Hexapoda</taxon>
        <taxon>Insecta</taxon>
        <taxon>Pterygota</taxon>
        <taxon>Neoptera</taxon>
        <taxon>Endopterygota</taxon>
        <taxon>Hymenoptera</taxon>
        <taxon>Apocrita</taxon>
        <taxon>Proctotrupomorpha</taxon>
        <taxon>Chalcidoidea</taxon>
        <taxon>Aphelinidae</taxon>
        <taxon>Aphelininae</taxon>
        <taxon>Eretmocerus</taxon>
    </lineage>
</organism>
<keyword evidence="2" id="KW-1185">Reference proteome</keyword>
<proteinExistence type="predicted"/>
<gene>
    <name evidence="1" type="ORF">QAD02_001363</name>
</gene>
<protein>
    <submittedName>
        <fullName evidence="1">Uncharacterized protein</fullName>
    </submittedName>
</protein>
<evidence type="ECO:0000313" key="1">
    <source>
        <dbReference type="EMBL" id="KAJ8670104.1"/>
    </source>
</evidence>
<dbReference type="EMBL" id="CM056743">
    <property type="protein sequence ID" value="KAJ8670104.1"/>
    <property type="molecule type" value="Genomic_DNA"/>
</dbReference>